<evidence type="ECO:0000256" key="10">
    <source>
        <dbReference type="ARBA" id="ARBA00022840"/>
    </source>
</evidence>
<evidence type="ECO:0000256" key="11">
    <source>
        <dbReference type="ARBA" id="ARBA00022989"/>
    </source>
</evidence>
<keyword evidence="9 17" id="KW-0418">Kinase</keyword>
<dbReference type="InterPro" id="IPR003661">
    <property type="entry name" value="HisK_dim/P_dom"/>
</dbReference>
<dbReference type="RefSeq" id="WP_312031552.1">
    <property type="nucleotide sequence ID" value="NZ_CP051151.1"/>
</dbReference>
<keyword evidence="6" id="KW-0808">Transferase</keyword>
<evidence type="ECO:0000259" key="16">
    <source>
        <dbReference type="PROSITE" id="PS50885"/>
    </source>
</evidence>
<accession>A0A7L6N834</accession>
<dbReference type="KEGG" id="tbk:HF295_07520"/>
<dbReference type="EC" id="2.7.13.3" evidence="3"/>
<dbReference type="SUPFAM" id="SSF55874">
    <property type="entry name" value="ATPase domain of HSP90 chaperone/DNA topoisomerase II/histidine kinase"/>
    <property type="match status" value="1"/>
</dbReference>
<evidence type="ECO:0000259" key="15">
    <source>
        <dbReference type="PROSITE" id="PS50109"/>
    </source>
</evidence>
<dbReference type="InterPro" id="IPR005467">
    <property type="entry name" value="His_kinase_dom"/>
</dbReference>
<evidence type="ECO:0000256" key="5">
    <source>
        <dbReference type="ARBA" id="ARBA00022553"/>
    </source>
</evidence>
<keyword evidence="12" id="KW-0902">Two-component regulatory system</keyword>
<gene>
    <name evidence="17" type="ORF">HF295_07520</name>
</gene>
<dbReference type="CDD" id="cd06225">
    <property type="entry name" value="HAMP"/>
    <property type="match status" value="1"/>
</dbReference>
<feature type="domain" description="Histidine kinase" evidence="15">
    <location>
        <begin position="301"/>
        <end position="515"/>
    </location>
</feature>
<dbReference type="GO" id="GO:0005524">
    <property type="term" value="F:ATP binding"/>
    <property type="evidence" value="ECO:0007669"/>
    <property type="project" value="UniProtKB-KW"/>
</dbReference>
<keyword evidence="4" id="KW-1003">Cell membrane</keyword>
<dbReference type="Pfam" id="PF02518">
    <property type="entry name" value="HATPase_c"/>
    <property type="match status" value="1"/>
</dbReference>
<dbReference type="InterPro" id="IPR050398">
    <property type="entry name" value="HssS/ArlS-like"/>
</dbReference>
<evidence type="ECO:0000256" key="12">
    <source>
        <dbReference type="ARBA" id="ARBA00023012"/>
    </source>
</evidence>
<evidence type="ECO:0000256" key="6">
    <source>
        <dbReference type="ARBA" id="ARBA00022679"/>
    </source>
</evidence>
<protein>
    <recommendedName>
        <fullName evidence="3">histidine kinase</fullName>
        <ecNumber evidence="3">2.7.13.3</ecNumber>
    </recommendedName>
</protein>
<evidence type="ECO:0000256" key="7">
    <source>
        <dbReference type="ARBA" id="ARBA00022692"/>
    </source>
</evidence>
<dbReference type="Gene3D" id="3.30.565.10">
    <property type="entry name" value="Histidine kinase-like ATPase, C-terminal domain"/>
    <property type="match status" value="1"/>
</dbReference>
<comment type="subcellular location">
    <subcellularLocation>
        <location evidence="2">Cell membrane</location>
        <topology evidence="2">Multi-pass membrane protein</topology>
    </subcellularLocation>
</comment>
<keyword evidence="8" id="KW-0547">Nucleotide-binding</keyword>
<dbReference type="SMART" id="SM00388">
    <property type="entry name" value="HisKA"/>
    <property type="match status" value="1"/>
</dbReference>
<dbReference type="PROSITE" id="PS50109">
    <property type="entry name" value="HIS_KIN"/>
    <property type="match status" value="1"/>
</dbReference>
<dbReference type="PANTHER" id="PTHR45528:SF1">
    <property type="entry name" value="SENSOR HISTIDINE KINASE CPXA"/>
    <property type="match status" value="1"/>
</dbReference>
<keyword evidence="5" id="KW-0597">Phosphoprotein</keyword>
<comment type="catalytic activity">
    <reaction evidence="1">
        <text>ATP + protein L-histidine = ADP + protein N-phospho-L-histidine.</text>
        <dbReference type="EC" id="2.7.13.3"/>
    </reaction>
</comment>
<feature type="transmembrane region" description="Helical" evidence="14">
    <location>
        <begin position="194"/>
        <end position="218"/>
    </location>
</feature>
<evidence type="ECO:0000256" key="4">
    <source>
        <dbReference type="ARBA" id="ARBA00022475"/>
    </source>
</evidence>
<evidence type="ECO:0000256" key="13">
    <source>
        <dbReference type="ARBA" id="ARBA00023136"/>
    </source>
</evidence>
<organism evidence="17 18">
    <name type="scientific">Hujiaoplasma nucleasis</name>
    <dbReference type="NCBI Taxonomy" id="2725268"/>
    <lineage>
        <taxon>Bacteria</taxon>
        <taxon>Bacillati</taxon>
        <taxon>Mycoplasmatota</taxon>
        <taxon>Mollicutes</taxon>
        <taxon>Candidatus Izemoplasmatales</taxon>
        <taxon>Hujiaoplasmataceae</taxon>
        <taxon>Hujiaoplasma</taxon>
    </lineage>
</organism>
<dbReference type="EMBL" id="CP051151">
    <property type="protein sequence ID" value="QLY40704.1"/>
    <property type="molecule type" value="Genomic_DNA"/>
</dbReference>
<keyword evidence="11 14" id="KW-1133">Transmembrane helix</keyword>
<dbReference type="PROSITE" id="PS50885">
    <property type="entry name" value="HAMP"/>
    <property type="match status" value="1"/>
</dbReference>
<dbReference type="SUPFAM" id="SSF47384">
    <property type="entry name" value="Homodimeric domain of signal transducing histidine kinase"/>
    <property type="match status" value="1"/>
</dbReference>
<dbReference type="CDD" id="cd00082">
    <property type="entry name" value="HisKA"/>
    <property type="match status" value="1"/>
</dbReference>
<evidence type="ECO:0000313" key="17">
    <source>
        <dbReference type="EMBL" id="QLY40704.1"/>
    </source>
</evidence>
<dbReference type="PANTHER" id="PTHR45528">
    <property type="entry name" value="SENSOR HISTIDINE KINASE CPXA"/>
    <property type="match status" value="1"/>
</dbReference>
<dbReference type="Gene3D" id="6.10.340.10">
    <property type="match status" value="1"/>
</dbReference>
<keyword evidence="18" id="KW-1185">Reference proteome</keyword>
<dbReference type="InterPro" id="IPR036890">
    <property type="entry name" value="HATPase_C_sf"/>
</dbReference>
<feature type="transmembrane region" description="Helical" evidence="14">
    <location>
        <begin position="12"/>
        <end position="32"/>
    </location>
</feature>
<dbReference type="AlphaFoldDB" id="A0A7L6N834"/>
<evidence type="ECO:0000256" key="8">
    <source>
        <dbReference type="ARBA" id="ARBA00022741"/>
    </source>
</evidence>
<dbReference type="GO" id="GO:0005886">
    <property type="term" value="C:plasma membrane"/>
    <property type="evidence" value="ECO:0007669"/>
    <property type="project" value="UniProtKB-SubCell"/>
</dbReference>
<keyword evidence="10" id="KW-0067">ATP-binding</keyword>
<keyword evidence="13 14" id="KW-0472">Membrane</keyword>
<dbReference type="Proteomes" id="UP000512167">
    <property type="component" value="Chromosome"/>
</dbReference>
<keyword evidence="7 14" id="KW-0812">Transmembrane</keyword>
<dbReference type="GO" id="GO:0000155">
    <property type="term" value="F:phosphorelay sensor kinase activity"/>
    <property type="evidence" value="ECO:0007669"/>
    <property type="project" value="InterPro"/>
</dbReference>
<dbReference type="InterPro" id="IPR036097">
    <property type="entry name" value="HisK_dim/P_sf"/>
</dbReference>
<dbReference type="FunFam" id="1.10.287.130:FF:000001">
    <property type="entry name" value="Two-component sensor histidine kinase"/>
    <property type="match status" value="1"/>
</dbReference>
<evidence type="ECO:0000256" key="9">
    <source>
        <dbReference type="ARBA" id="ARBA00022777"/>
    </source>
</evidence>
<dbReference type="SMART" id="SM00387">
    <property type="entry name" value="HATPase_c"/>
    <property type="match status" value="1"/>
</dbReference>
<evidence type="ECO:0000256" key="2">
    <source>
        <dbReference type="ARBA" id="ARBA00004651"/>
    </source>
</evidence>
<dbReference type="InterPro" id="IPR003594">
    <property type="entry name" value="HATPase_dom"/>
</dbReference>
<sequence>MNSSLRSKLFLITYGTILAFIAGLIIFNNTILRNYYTFRRNTHLVEAYEETVRLNILDIDYENKVAVIESGYNISIQVLYQENELDLNKSFQETLEDDQILTMVYGHSYWLNRQDVLHFIYEYQKSLMNQEEFSLARDVDIDSSQEKAFLFDVDPRSVNHDEELVGLFVVKPLNQGYMYYFNTITTSSINENIWIFNSFTVVLGMFFMILSAIVMYFLSYKLTNPILEINRVANEIANLNFSDKAMVETEDEIGHLAQSINIMSDELKTNIEELKVSNKRLAEEILYKNEIEKQRRDFIASASHELKTPLSLIMGYSEALKLEDISKEDKDNYLDIVIDETHKMNKLVRELLNISQIESGVITVNQSEFSIKKLVESTYQLLAIKINEKDISFSMDVEDILVQSDYDQLQTVLINFINNAINHISDPNKIHISTRVEDAFVRLSVFNTGSQIPEEDILNLWDSFYKVDKARTRAYGGHGLGLSICKTIFESLDYSYGIKNEKNGVTFYFDIKIIKPIEADISL</sequence>
<dbReference type="InterPro" id="IPR003660">
    <property type="entry name" value="HAMP_dom"/>
</dbReference>
<evidence type="ECO:0000256" key="3">
    <source>
        <dbReference type="ARBA" id="ARBA00012438"/>
    </source>
</evidence>
<dbReference type="Pfam" id="PF00512">
    <property type="entry name" value="HisKA"/>
    <property type="match status" value="1"/>
</dbReference>
<feature type="domain" description="HAMP" evidence="16">
    <location>
        <begin position="220"/>
        <end position="272"/>
    </location>
</feature>
<dbReference type="SUPFAM" id="SSF158472">
    <property type="entry name" value="HAMP domain-like"/>
    <property type="match status" value="1"/>
</dbReference>
<evidence type="ECO:0000256" key="14">
    <source>
        <dbReference type="SAM" id="Phobius"/>
    </source>
</evidence>
<dbReference type="SMART" id="SM00304">
    <property type="entry name" value="HAMP"/>
    <property type="match status" value="1"/>
</dbReference>
<dbReference type="Gene3D" id="1.10.287.130">
    <property type="match status" value="1"/>
</dbReference>
<evidence type="ECO:0000313" key="18">
    <source>
        <dbReference type="Proteomes" id="UP000512167"/>
    </source>
</evidence>
<reference evidence="17 18" key="1">
    <citation type="submission" date="2020-04" db="EMBL/GenBank/DDBJ databases">
        <authorList>
            <person name="Zheng R.K."/>
            <person name="Sun C.M."/>
        </authorList>
    </citation>
    <scope>NUCLEOTIDE SEQUENCE [LARGE SCALE GENOMIC DNA]</scope>
    <source>
        <strain evidence="18">zrk29</strain>
    </source>
</reference>
<name>A0A7L6N834_9MOLU</name>
<proteinExistence type="predicted"/>
<evidence type="ECO:0000256" key="1">
    <source>
        <dbReference type="ARBA" id="ARBA00000085"/>
    </source>
</evidence>
<dbReference type="Pfam" id="PF00672">
    <property type="entry name" value="HAMP"/>
    <property type="match status" value="1"/>
</dbReference>